<keyword evidence="3" id="KW-1185">Reference proteome</keyword>
<keyword evidence="1" id="KW-0812">Transmembrane</keyword>
<keyword evidence="1" id="KW-1133">Transmembrane helix</keyword>
<sequence length="71" mass="7585">MTDDQSPRRDSARGADQAYTALGYLISGMLIWGFVGWLVDRWLDLGGIATAIGVVMGVALGVYLVVKRLGA</sequence>
<evidence type="ECO:0008006" key="4">
    <source>
        <dbReference type="Google" id="ProtNLM"/>
    </source>
</evidence>
<reference evidence="2" key="1">
    <citation type="submission" date="2021-01" db="EMBL/GenBank/DDBJ databases">
        <title>Whole genome shotgun sequence of Virgisporangium aliadipatigenens NBRC 105644.</title>
        <authorList>
            <person name="Komaki H."/>
            <person name="Tamura T."/>
        </authorList>
    </citation>
    <scope>NUCLEOTIDE SEQUENCE</scope>
    <source>
        <strain evidence="2">NBRC 105644</strain>
    </source>
</reference>
<dbReference type="EMBL" id="BOPF01000023">
    <property type="protein sequence ID" value="GIJ48849.1"/>
    <property type="molecule type" value="Genomic_DNA"/>
</dbReference>
<comment type="caution">
    <text evidence="2">The sequence shown here is derived from an EMBL/GenBank/DDBJ whole genome shotgun (WGS) entry which is preliminary data.</text>
</comment>
<feature type="transmembrane region" description="Helical" evidence="1">
    <location>
        <begin position="45"/>
        <end position="66"/>
    </location>
</feature>
<dbReference type="AlphaFoldDB" id="A0A8J4DSM0"/>
<organism evidence="2 3">
    <name type="scientific">Virgisporangium aliadipatigenens</name>
    <dbReference type="NCBI Taxonomy" id="741659"/>
    <lineage>
        <taxon>Bacteria</taxon>
        <taxon>Bacillati</taxon>
        <taxon>Actinomycetota</taxon>
        <taxon>Actinomycetes</taxon>
        <taxon>Micromonosporales</taxon>
        <taxon>Micromonosporaceae</taxon>
        <taxon>Virgisporangium</taxon>
    </lineage>
</organism>
<evidence type="ECO:0000313" key="2">
    <source>
        <dbReference type="EMBL" id="GIJ48849.1"/>
    </source>
</evidence>
<keyword evidence="1" id="KW-0472">Membrane</keyword>
<dbReference type="RefSeq" id="WP_203902329.1">
    <property type="nucleotide sequence ID" value="NZ_BOPF01000023.1"/>
</dbReference>
<proteinExistence type="predicted"/>
<protein>
    <recommendedName>
        <fullName evidence="4">F0F1-ATPase subunit Ca2+/Mg2+ transporter</fullName>
    </recommendedName>
</protein>
<evidence type="ECO:0000313" key="3">
    <source>
        <dbReference type="Proteomes" id="UP000619260"/>
    </source>
</evidence>
<accession>A0A8J4DSM0</accession>
<gene>
    <name evidence="2" type="ORF">Val02_57350</name>
</gene>
<evidence type="ECO:0000256" key="1">
    <source>
        <dbReference type="SAM" id="Phobius"/>
    </source>
</evidence>
<name>A0A8J4DSM0_9ACTN</name>
<dbReference type="Proteomes" id="UP000619260">
    <property type="component" value="Unassembled WGS sequence"/>
</dbReference>
<feature type="transmembrane region" description="Helical" evidence="1">
    <location>
        <begin position="21"/>
        <end position="39"/>
    </location>
</feature>